<dbReference type="EMBL" id="CP144692">
    <property type="protein sequence ID" value="WVY95884.1"/>
    <property type="molecule type" value="Genomic_DNA"/>
</dbReference>
<protein>
    <submittedName>
        <fullName evidence="2">Uncharacterized protein</fullName>
    </submittedName>
</protein>
<gene>
    <name evidence="2" type="ORF">V8G54_028035</name>
</gene>
<sequence length="323" mass="38489">MAPELLLQSEAINVFKANISPPTEELLNASSRPEIRPHPSGSNHNNNKDVGPSEKACTSSSNNASTTPIPQTMQSNQVFQLKVQQENIDYKDKHVAKDPYLLQSLVLENKLYHRLNKWVLQFRFLYRKVDCENDDPYLLQSLVLENKWYHRLNKWVLQFGFLYREVDCENDARGQRSIFITILVLENKWYHRLNKWVLQFGFLYREVDCENDGNLGLPNLFFNHFFPIQSNLEPISEQSMMKHVAKDPYLLQSLVLENKWYHRLNKWVLQFRFLYREVDCENDDPYLLQSLVLENKWYHRLTKWVLQVRFLYKEVDCENNGNL</sequence>
<feature type="region of interest" description="Disordered" evidence="1">
    <location>
        <begin position="26"/>
        <end position="71"/>
    </location>
</feature>
<dbReference type="Proteomes" id="UP001374535">
    <property type="component" value="Chromosome 9"/>
</dbReference>
<evidence type="ECO:0000313" key="3">
    <source>
        <dbReference type="Proteomes" id="UP001374535"/>
    </source>
</evidence>
<feature type="compositionally biased region" description="Low complexity" evidence="1">
    <location>
        <begin position="58"/>
        <end position="67"/>
    </location>
</feature>
<proteinExistence type="predicted"/>
<accession>A0AAQ3MS86</accession>
<evidence type="ECO:0000313" key="2">
    <source>
        <dbReference type="EMBL" id="WVY95884.1"/>
    </source>
</evidence>
<keyword evidence="3" id="KW-1185">Reference proteome</keyword>
<evidence type="ECO:0000256" key="1">
    <source>
        <dbReference type="SAM" id="MobiDB-lite"/>
    </source>
</evidence>
<name>A0AAQ3MS86_VIGMU</name>
<dbReference type="AlphaFoldDB" id="A0AAQ3MS86"/>
<organism evidence="2 3">
    <name type="scientific">Vigna mungo</name>
    <name type="common">Black gram</name>
    <name type="synonym">Phaseolus mungo</name>
    <dbReference type="NCBI Taxonomy" id="3915"/>
    <lineage>
        <taxon>Eukaryota</taxon>
        <taxon>Viridiplantae</taxon>
        <taxon>Streptophyta</taxon>
        <taxon>Embryophyta</taxon>
        <taxon>Tracheophyta</taxon>
        <taxon>Spermatophyta</taxon>
        <taxon>Magnoliopsida</taxon>
        <taxon>eudicotyledons</taxon>
        <taxon>Gunneridae</taxon>
        <taxon>Pentapetalae</taxon>
        <taxon>rosids</taxon>
        <taxon>fabids</taxon>
        <taxon>Fabales</taxon>
        <taxon>Fabaceae</taxon>
        <taxon>Papilionoideae</taxon>
        <taxon>50 kb inversion clade</taxon>
        <taxon>NPAAA clade</taxon>
        <taxon>indigoferoid/millettioid clade</taxon>
        <taxon>Phaseoleae</taxon>
        <taxon>Vigna</taxon>
    </lineage>
</organism>
<reference evidence="2 3" key="1">
    <citation type="journal article" date="2023" name="Life. Sci Alliance">
        <title>Evolutionary insights into 3D genome organization and epigenetic landscape of Vigna mungo.</title>
        <authorList>
            <person name="Junaid A."/>
            <person name="Singh B."/>
            <person name="Bhatia S."/>
        </authorList>
    </citation>
    <scope>NUCLEOTIDE SEQUENCE [LARGE SCALE GENOMIC DNA]</scope>
    <source>
        <strain evidence="2">Urdbean</strain>
    </source>
</reference>